<dbReference type="Pfam" id="PF03786">
    <property type="entry name" value="UxuA"/>
    <property type="match status" value="1"/>
</dbReference>
<organism evidence="12 13">
    <name type="scientific">Cellvibrio mixtus</name>
    <dbReference type="NCBI Taxonomy" id="39650"/>
    <lineage>
        <taxon>Bacteria</taxon>
        <taxon>Pseudomonadati</taxon>
        <taxon>Pseudomonadota</taxon>
        <taxon>Gammaproteobacteria</taxon>
        <taxon>Cellvibrionales</taxon>
        <taxon>Cellvibrionaceae</taxon>
        <taxon>Cellvibrio</taxon>
    </lineage>
</organism>
<comment type="similarity">
    <text evidence="4 11">Belongs to the mannonate dehydratase family.</text>
</comment>
<evidence type="ECO:0000256" key="3">
    <source>
        <dbReference type="ARBA" id="ARBA00004892"/>
    </source>
</evidence>
<dbReference type="NCBIfam" id="TIGR00695">
    <property type="entry name" value="uxuA"/>
    <property type="match status" value="1"/>
</dbReference>
<dbReference type="PANTHER" id="PTHR30387:SF2">
    <property type="entry name" value="MANNONATE DEHYDRATASE"/>
    <property type="match status" value="1"/>
</dbReference>
<gene>
    <name evidence="11" type="primary">uxuA</name>
    <name evidence="12" type="ORF">CBP51_14565</name>
</gene>
<evidence type="ECO:0000256" key="4">
    <source>
        <dbReference type="ARBA" id="ARBA00007389"/>
    </source>
</evidence>
<dbReference type="HAMAP" id="MF_00106">
    <property type="entry name" value="UxuA"/>
    <property type="match status" value="1"/>
</dbReference>
<dbReference type="EMBL" id="NHNI01000002">
    <property type="protein sequence ID" value="OZY84427.1"/>
    <property type="molecule type" value="Genomic_DNA"/>
</dbReference>
<dbReference type="PIRSF" id="PIRSF016049">
    <property type="entry name" value="Man_dehyd"/>
    <property type="match status" value="1"/>
</dbReference>
<dbReference type="EC" id="4.2.1.8" evidence="5 11"/>
<evidence type="ECO:0000256" key="5">
    <source>
        <dbReference type="ARBA" id="ARBA00012927"/>
    </source>
</evidence>
<dbReference type="GO" id="GO:0030145">
    <property type="term" value="F:manganese ion binding"/>
    <property type="evidence" value="ECO:0007669"/>
    <property type="project" value="TreeGrafter"/>
</dbReference>
<comment type="pathway">
    <text evidence="3 11">Carbohydrate metabolism; pentose and glucuronate interconversion.</text>
</comment>
<evidence type="ECO:0000256" key="8">
    <source>
        <dbReference type="ARBA" id="ARBA00023211"/>
    </source>
</evidence>
<dbReference type="InterPro" id="IPR004628">
    <property type="entry name" value="Man_deHydtase"/>
</dbReference>
<evidence type="ECO:0000256" key="9">
    <source>
        <dbReference type="ARBA" id="ARBA00023239"/>
    </source>
</evidence>
<protein>
    <recommendedName>
        <fullName evidence="6 11">Mannonate dehydratase</fullName>
        <ecNumber evidence="5 11">4.2.1.8</ecNumber>
    </recommendedName>
    <alternativeName>
        <fullName evidence="10 11">D-mannonate hydro-lyase</fullName>
    </alternativeName>
</protein>
<comment type="catalytic activity">
    <reaction evidence="1 11">
        <text>D-mannonate = 2-dehydro-3-deoxy-D-gluconate + H2O</text>
        <dbReference type="Rhea" id="RHEA:20097"/>
        <dbReference type="ChEBI" id="CHEBI:15377"/>
        <dbReference type="ChEBI" id="CHEBI:17767"/>
        <dbReference type="ChEBI" id="CHEBI:57990"/>
        <dbReference type="EC" id="4.2.1.8"/>
    </reaction>
</comment>
<proteinExistence type="inferred from homology"/>
<evidence type="ECO:0000256" key="1">
    <source>
        <dbReference type="ARBA" id="ARBA00001794"/>
    </source>
</evidence>
<evidence type="ECO:0000313" key="13">
    <source>
        <dbReference type="Proteomes" id="UP000216101"/>
    </source>
</evidence>
<dbReference type="Proteomes" id="UP000216101">
    <property type="component" value="Unassembled WGS sequence"/>
</dbReference>
<dbReference type="AlphaFoldDB" id="A0A266Q3G9"/>
<dbReference type="SUPFAM" id="SSF51658">
    <property type="entry name" value="Xylose isomerase-like"/>
    <property type="match status" value="1"/>
</dbReference>
<dbReference type="InterPro" id="IPR036237">
    <property type="entry name" value="Xyl_isomerase-like_sf"/>
</dbReference>
<accession>A0A266Q3G9</accession>
<dbReference type="RefSeq" id="WP_094985498.1">
    <property type="nucleotide sequence ID" value="NZ_NHNI01000002.1"/>
</dbReference>
<keyword evidence="13" id="KW-1185">Reference proteome</keyword>
<comment type="cofactor">
    <cofactor evidence="11">
        <name>Fe(2+)</name>
        <dbReference type="ChEBI" id="CHEBI:29033"/>
    </cofactor>
    <cofactor evidence="11">
        <name>Mn(2+)</name>
        <dbReference type="ChEBI" id="CHEBI:29035"/>
    </cofactor>
</comment>
<keyword evidence="8 11" id="KW-0464">Manganese</keyword>
<dbReference type="STRING" id="1209072.GCA_000766945_02130"/>
<dbReference type="UniPathway" id="UPA00246"/>
<evidence type="ECO:0000256" key="2">
    <source>
        <dbReference type="ARBA" id="ARBA00002713"/>
    </source>
</evidence>
<comment type="caution">
    <text evidence="12">The sequence shown here is derived from an EMBL/GenBank/DDBJ whole genome shotgun (WGS) entry which is preliminary data.</text>
</comment>
<evidence type="ECO:0000313" key="12">
    <source>
        <dbReference type="EMBL" id="OZY84427.1"/>
    </source>
</evidence>
<sequence length="398" mass="44228">MKETWRWFGPNDTVSLQSIAQAGATGIVTSLHHIPTGAAWPLEEVLERKKIIEDQGLEWAVIESIPLHNDIKTRTGNYQQYIDNYKQSIRNVGAAGVYDVCYNFMPVVDWTRTNLNYTLPNNARALRFEMSDFAAYDVYILQRPGAEQDYQPEVLTKAKARLDAMSSEEKVLLEKNIIAGLPGGEGSYDRDGIRAAIDLFIKMGDDGMRANLFAFLREIIPVAEEAGVRMCIHPDDPPFSLFGLPRVVSTADDARALLNAVPSPANGLTLCAGSYGARCDNDLVAMAREFGERIYFVHLRNIKREADGSFFESDHLDGDNDMVGLIDALLEEESRRKQQGINLPAIAMRPDHGHLMGDEIGKPGINPGYSYAGRMKGLAELRGVIHALTQVRTHGLHR</sequence>
<dbReference type="GO" id="GO:0008198">
    <property type="term" value="F:ferrous iron binding"/>
    <property type="evidence" value="ECO:0007669"/>
    <property type="project" value="TreeGrafter"/>
</dbReference>
<evidence type="ECO:0000256" key="10">
    <source>
        <dbReference type="ARBA" id="ARBA00033474"/>
    </source>
</evidence>
<dbReference type="GO" id="GO:0042840">
    <property type="term" value="P:D-glucuronate catabolic process"/>
    <property type="evidence" value="ECO:0007669"/>
    <property type="project" value="TreeGrafter"/>
</dbReference>
<dbReference type="GO" id="GO:0008927">
    <property type="term" value="F:mannonate dehydratase activity"/>
    <property type="evidence" value="ECO:0007669"/>
    <property type="project" value="UniProtKB-UniRule"/>
</dbReference>
<dbReference type="NCBIfam" id="NF003027">
    <property type="entry name" value="PRK03906.1"/>
    <property type="match status" value="1"/>
</dbReference>
<name>A0A266Q3G9_9GAMM</name>
<dbReference type="PANTHER" id="PTHR30387">
    <property type="entry name" value="MANNONATE DEHYDRATASE"/>
    <property type="match status" value="1"/>
</dbReference>
<dbReference type="Gene3D" id="3.20.20.150">
    <property type="entry name" value="Divalent-metal-dependent TIM barrel enzymes"/>
    <property type="match status" value="2"/>
</dbReference>
<evidence type="ECO:0000256" key="7">
    <source>
        <dbReference type="ARBA" id="ARBA00023004"/>
    </source>
</evidence>
<evidence type="ECO:0000256" key="6">
    <source>
        <dbReference type="ARBA" id="ARBA00016339"/>
    </source>
</evidence>
<reference evidence="13" key="1">
    <citation type="submission" date="2017-05" db="EMBL/GenBank/DDBJ databases">
        <authorList>
            <person name="Barney B.M."/>
        </authorList>
    </citation>
    <scope>NUCLEOTIDE SEQUENCE [LARGE SCALE GENOMIC DNA]</scope>
    <source>
        <strain evidence="13">PSBB022</strain>
    </source>
</reference>
<comment type="function">
    <text evidence="2 11">Catalyzes the dehydration of D-mannonate.</text>
</comment>
<evidence type="ECO:0000256" key="11">
    <source>
        <dbReference type="HAMAP-Rule" id="MF_00106"/>
    </source>
</evidence>
<keyword evidence="7 11" id="KW-0408">Iron</keyword>
<keyword evidence="9 11" id="KW-0456">Lyase</keyword>